<dbReference type="OrthoDB" id="101356at2157"/>
<accession>A0A4Y5SLN6</accession>
<keyword evidence="2" id="KW-1185">Reference proteome</keyword>
<protein>
    <recommendedName>
        <fullName evidence="3">HEAT repeat domain-containing protein</fullName>
    </recommendedName>
</protein>
<dbReference type="KEGG" id="tic:FH039_03640"/>
<proteinExistence type="predicted"/>
<organism evidence="1 2">
    <name type="scientific">Thermococcus indicus</name>
    <dbReference type="NCBI Taxonomy" id="2586643"/>
    <lineage>
        <taxon>Archaea</taxon>
        <taxon>Methanobacteriati</taxon>
        <taxon>Methanobacteriota</taxon>
        <taxon>Thermococci</taxon>
        <taxon>Thermococcales</taxon>
        <taxon>Thermococcaceae</taxon>
        <taxon>Thermococcus</taxon>
    </lineage>
</organism>
<evidence type="ECO:0008006" key="3">
    <source>
        <dbReference type="Google" id="ProtNLM"/>
    </source>
</evidence>
<dbReference type="GeneID" id="40474246"/>
<dbReference type="SUPFAM" id="SSF48371">
    <property type="entry name" value="ARM repeat"/>
    <property type="match status" value="1"/>
</dbReference>
<dbReference type="Gene3D" id="1.25.10.10">
    <property type="entry name" value="Leucine-rich Repeat Variant"/>
    <property type="match status" value="1"/>
</dbReference>
<dbReference type="RefSeq" id="WP_139680245.1">
    <property type="nucleotide sequence ID" value="NZ_CP040846.1"/>
</dbReference>
<dbReference type="EMBL" id="CP040846">
    <property type="protein sequence ID" value="QDA30880.1"/>
    <property type="molecule type" value="Genomic_DNA"/>
</dbReference>
<dbReference type="InterPro" id="IPR011989">
    <property type="entry name" value="ARM-like"/>
</dbReference>
<dbReference type="InterPro" id="IPR016024">
    <property type="entry name" value="ARM-type_fold"/>
</dbReference>
<reference evidence="1 2" key="1">
    <citation type="submission" date="2019-06" db="EMBL/GenBank/DDBJ databases">
        <title>Thermococcus indicus sp. nov., a Fe(III)-reducing hyperthermophilic archaeon isolated from the Onnuri vent field of the Central Indian Ocean ridge.</title>
        <authorList>
            <person name="Lim J.K."/>
            <person name="Kim Y.J."/>
            <person name="Kwon K.K."/>
        </authorList>
    </citation>
    <scope>NUCLEOTIDE SEQUENCE [LARGE SCALE GENOMIC DNA]</scope>
    <source>
        <strain evidence="1 2">IOH1</strain>
    </source>
</reference>
<gene>
    <name evidence="1" type="ORF">FH039_03640</name>
</gene>
<sequence>MDQIKEILTSWRAMDVINIANDDDHALMSLLGLLEDDDSTVRLRALMAIGKLLEDSDTGVRTLILSQGFMSLASRLTDEDPRVVYRALEVLTPLLENTPLDEERFLVLLDAAAQVVAGEDTLTCLSILDLFERVQVPPLGKDGLSKVRSLVFSGSLWTRLLGLRVLLNMGTIAGYWEFLTASMAALISSGNALMIELGIDFLEEVLEFHTTPEMMRRLVRFTSLLRAVETGEENVFLRTRAGKVRKNLENVLFSYYSSRHEEALDAVRSLLSDGRGEDALFLLFIIGKTDLLLRMWEANGAIEPDLIEVLRPSRSV</sequence>
<evidence type="ECO:0000313" key="1">
    <source>
        <dbReference type="EMBL" id="QDA30880.1"/>
    </source>
</evidence>
<dbReference type="Proteomes" id="UP000306007">
    <property type="component" value="Chromosome"/>
</dbReference>
<dbReference type="AlphaFoldDB" id="A0A4Y5SLN6"/>
<name>A0A4Y5SLN6_9EURY</name>
<evidence type="ECO:0000313" key="2">
    <source>
        <dbReference type="Proteomes" id="UP000306007"/>
    </source>
</evidence>